<dbReference type="KEGG" id="psco:LY89DRAFT_777092"/>
<accession>A0A194XT47</accession>
<gene>
    <name evidence="1" type="ORF">LY89DRAFT_777092</name>
</gene>
<dbReference type="Proteomes" id="UP000070700">
    <property type="component" value="Unassembled WGS sequence"/>
</dbReference>
<name>A0A194XT47_MOLSC</name>
<reference evidence="1 2" key="1">
    <citation type="submission" date="2015-10" db="EMBL/GenBank/DDBJ databases">
        <title>Full genome of DAOMC 229536 Phialocephala scopiformis, a fungal endophyte of spruce producing the potent anti-insectan compound rugulosin.</title>
        <authorList>
            <consortium name="DOE Joint Genome Institute"/>
            <person name="Walker A.K."/>
            <person name="Frasz S.L."/>
            <person name="Seifert K.A."/>
            <person name="Miller J.D."/>
            <person name="Mondo S.J."/>
            <person name="Labutti K."/>
            <person name="Lipzen A."/>
            <person name="Dockter R."/>
            <person name="Kennedy M."/>
            <person name="Grigoriev I.V."/>
            <person name="Spatafora J.W."/>
        </authorList>
    </citation>
    <scope>NUCLEOTIDE SEQUENCE [LARGE SCALE GENOMIC DNA]</scope>
    <source>
        <strain evidence="1 2">CBS 120377</strain>
    </source>
</reference>
<proteinExistence type="predicted"/>
<dbReference type="GeneID" id="28831834"/>
<dbReference type="RefSeq" id="XP_018077676.1">
    <property type="nucleotide sequence ID" value="XM_018222108.1"/>
</dbReference>
<keyword evidence="2" id="KW-1185">Reference proteome</keyword>
<organism evidence="1 2">
    <name type="scientific">Mollisia scopiformis</name>
    <name type="common">Conifer needle endophyte fungus</name>
    <name type="synonym">Phialocephala scopiformis</name>
    <dbReference type="NCBI Taxonomy" id="149040"/>
    <lineage>
        <taxon>Eukaryota</taxon>
        <taxon>Fungi</taxon>
        <taxon>Dikarya</taxon>
        <taxon>Ascomycota</taxon>
        <taxon>Pezizomycotina</taxon>
        <taxon>Leotiomycetes</taxon>
        <taxon>Helotiales</taxon>
        <taxon>Mollisiaceae</taxon>
        <taxon>Mollisia</taxon>
    </lineage>
</organism>
<dbReference type="InParanoid" id="A0A194XT47"/>
<evidence type="ECO:0000313" key="1">
    <source>
        <dbReference type="EMBL" id="KUJ23321.1"/>
    </source>
</evidence>
<protein>
    <submittedName>
        <fullName evidence="1">Uncharacterized protein</fullName>
    </submittedName>
</protein>
<evidence type="ECO:0000313" key="2">
    <source>
        <dbReference type="Proteomes" id="UP000070700"/>
    </source>
</evidence>
<dbReference type="EMBL" id="KQ947405">
    <property type="protein sequence ID" value="KUJ23321.1"/>
    <property type="molecule type" value="Genomic_DNA"/>
</dbReference>
<sequence length="217" mass="24738">MTNKAQKEREQVPPHLYSTFQTRTPSQTSETFLQRLHLGAVDEGSVVEKKLSSPQTEATVQDQSLLVEPTGQHASALHRLIDDDNYEKRIGLLLILGILSYERSGICLEAVTVHTDDNLTLALPMSENEDSWHGNGEKPYEQEYHPGKTSHKGYGPQDEILRKMLVDMVLNPDIEEDMWYQAVGDLLVLEECRKAAMPPSLRYGREEEEWLRIFGNF</sequence>
<dbReference type="AlphaFoldDB" id="A0A194XT47"/>